<sequence>MRSQNECLQQDATDQERADMVKDGKPKLFNVEADSVNNGISITNHKALVRKIDLCLLPLLLVSYMLQFLDKTTFAYSAILGLPADTKLVNDDFSWASSAFYFGYMVASYPASLGFIKFPIGKYLSVCMILWAVVLACHAGAKSFASLTALRVLLGVFESTISPGFTLVTGLWYTPAEHATRTSLWFSGNALGSVFGGLVAYAIAHIKHSLAPWKWLFIIYGLITFLWASFLLYSLPDTPLNARWLSDEQRPVAYRRPQAQQKSYKSKQWHKGQAIEALTDPKTWLLFVYNFSISLPNGGVSNFSTLVIRGFGYDTLQTLLLGMPGPAIIWVVVLISAYVSSKVHHSRCYLMALTLAFGLIGILLVRQLPYEHKYGRLVGIWLTGLYSVGFPLGLSLISSNVAGYTKKTTVAAILFVGYCAGNIGGPFVFKAEEAPHYESAFTAILACFCIGIASIIGMRFYLVWENRSRDIAQAQSTDIQEEPVDPEEADIDIDISDRVNKRFRYSL</sequence>
<dbReference type="GO" id="GO:0016020">
    <property type="term" value="C:membrane"/>
    <property type="evidence" value="ECO:0007669"/>
    <property type="project" value="UniProtKB-SubCell"/>
</dbReference>
<dbReference type="PANTHER" id="PTHR43791:SF103">
    <property type="entry name" value="MAJOR FACILITATOR SUPERFAMILY (MFS) PROFILE DOMAIN-CONTAINING PROTEIN-RELATED"/>
    <property type="match status" value="1"/>
</dbReference>
<feature type="transmembrane region" description="Helical" evidence="7">
    <location>
        <begin position="319"/>
        <end position="339"/>
    </location>
</feature>
<reference evidence="9 10" key="1">
    <citation type="submission" date="2015-01" db="EMBL/GenBank/DDBJ databases">
        <title>The Genome Sequence of Exophiala spinifera CBS89968.</title>
        <authorList>
            <consortium name="The Broad Institute Genomics Platform"/>
            <person name="Cuomo C."/>
            <person name="de Hoog S."/>
            <person name="Gorbushina A."/>
            <person name="Stielow B."/>
            <person name="Teixiera M."/>
            <person name="Abouelleil A."/>
            <person name="Chapman S.B."/>
            <person name="Priest M."/>
            <person name="Young S.K."/>
            <person name="Wortman J."/>
            <person name="Nusbaum C."/>
            <person name="Birren B."/>
        </authorList>
    </citation>
    <scope>NUCLEOTIDE SEQUENCE [LARGE SCALE GENOMIC DNA]</scope>
    <source>
        <strain evidence="9 10">CBS 89968</strain>
    </source>
</reference>
<dbReference type="PROSITE" id="PS50850">
    <property type="entry name" value="MFS"/>
    <property type="match status" value="1"/>
</dbReference>
<dbReference type="EMBL" id="KN847492">
    <property type="protein sequence ID" value="KIW19895.1"/>
    <property type="molecule type" value="Genomic_DNA"/>
</dbReference>
<evidence type="ECO:0000256" key="5">
    <source>
        <dbReference type="ARBA" id="ARBA00023136"/>
    </source>
</evidence>
<dbReference type="Proteomes" id="UP000053328">
    <property type="component" value="Unassembled WGS sequence"/>
</dbReference>
<organism evidence="9 10">
    <name type="scientific">Exophiala spinifera</name>
    <dbReference type="NCBI Taxonomy" id="91928"/>
    <lineage>
        <taxon>Eukaryota</taxon>
        <taxon>Fungi</taxon>
        <taxon>Dikarya</taxon>
        <taxon>Ascomycota</taxon>
        <taxon>Pezizomycotina</taxon>
        <taxon>Eurotiomycetes</taxon>
        <taxon>Chaetothyriomycetidae</taxon>
        <taxon>Chaetothyriales</taxon>
        <taxon>Herpotrichiellaceae</taxon>
        <taxon>Exophiala</taxon>
    </lineage>
</organism>
<dbReference type="RefSeq" id="XP_016240111.1">
    <property type="nucleotide sequence ID" value="XM_016374835.1"/>
</dbReference>
<evidence type="ECO:0000313" key="10">
    <source>
        <dbReference type="Proteomes" id="UP000053328"/>
    </source>
</evidence>
<feature type="transmembrane region" description="Helical" evidence="7">
    <location>
        <begin position="441"/>
        <end position="462"/>
    </location>
</feature>
<evidence type="ECO:0000256" key="3">
    <source>
        <dbReference type="ARBA" id="ARBA00022692"/>
    </source>
</evidence>
<protein>
    <recommendedName>
        <fullName evidence="8">Major facilitator superfamily (MFS) profile domain-containing protein</fullName>
    </recommendedName>
</protein>
<evidence type="ECO:0000259" key="8">
    <source>
        <dbReference type="PROSITE" id="PS50850"/>
    </source>
</evidence>
<evidence type="ECO:0000313" key="9">
    <source>
        <dbReference type="EMBL" id="KIW19895.1"/>
    </source>
</evidence>
<keyword evidence="3 7" id="KW-0812">Transmembrane</keyword>
<keyword evidence="5 7" id="KW-0472">Membrane</keyword>
<dbReference type="InterPro" id="IPR011701">
    <property type="entry name" value="MFS"/>
</dbReference>
<comment type="subcellular location">
    <subcellularLocation>
        <location evidence="1">Membrane</location>
        <topology evidence="1">Multi-pass membrane protein</topology>
    </subcellularLocation>
</comment>
<evidence type="ECO:0000256" key="4">
    <source>
        <dbReference type="ARBA" id="ARBA00022989"/>
    </source>
</evidence>
<proteinExistence type="inferred from homology"/>
<evidence type="ECO:0000256" key="2">
    <source>
        <dbReference type="ARBA" id="ARBA00022448"/>
    </source>
</evidence>
<dbReference type="InterPro" id="IPR036259">
    <property type="entry name" value="MFS_trans_sf"/>
</dbReference>
<dbReference type="FunFam" id="1.20.1250.20:FF:000064">
    <property type="entry name" value="MFS allantoate transporter"/>
    <property type="match status" value="1"/>
</dbReference>
<dbReference type="GO" id="GO:0022857">
    <property type="term" value="F:transmembrane transporter activity"/>
    <property type="evidence" value="ECO:0007669"/>
    <property type="project" value="InterPro"/>
</dbReference>
<feature type="transmembrane region" description="Helical" evidence="7">
    <location>
        <begin position="99"/>
        <end position="116"/>
    </location>
</feature>
<dbReference type="GeneID" id="27327553"/>
<keyword evidence="4 7" id="KW-1133">Transmembrane helix</keyword>
<dbReference type="PANTHER" id="PTHR43791">
    <property type="entry name" value="PERMEASE-RELATED"/>
    <property type="match status" value="1"/>
</dbReference>
<dbReference type="Pfam" id="PF07690">
    <property type="entry name" value="MFS_1"/>
    <property type="match status" value="1"/>
</dbReference>
<feature type="transmembrane region" description="Helical" evidence="7">
    <location>
        <begin position="123"/>
        <end position="141"/>
    </location>
</feature>
<evidence type="ECO:0000256" key="1">
    <source>
        <dbReference type="ARBA" id="ARBA00004141"/>
    </source>
</evidence>
<dbReference type="SUPFAM" id="SSF103473">
    <property type="entry name" value="MFS general substrate transporter"/>
    <property type="match status" value="1"/>
</dbReference>
<feature type="domain" description="Major facilitator superfamily (MFS) profile" evidence="8">
    <location>
        <begin position="56"/>
        <end position="469"/>
    </location>
</feature>
<dbReference type="VEuPathDB" id="FungiDB:PV08_00470"/>
<feature type="transmembrane region" description="Helical" evidence="7">
    <location>
        <begin position="54"/>
        <end position="79"/>
    </location>
</feature>
<keyword evidence="2" id="KW-0813">Transport</keyword>
<feature type="transmembrane region" description="Helical" evidence="7">
    <location>
        <begin position="184"/>
        <end position="203"/>
    </location>
</feature>
<feature type="transmembrane region" description="Helical" evidence="7">
    <location>
        <begin position="409"/>
        <end position="429"/>
    </location>
</feature>
<dbReference type="Gene3D" id="1.20.1250.20">
    <property type="entry name" value="MFS general substrate transporter like domains"/>
    <property type="match status" value="1"/>
</dbReference>
<evidence type="ECO:0000256" key="6">
    <source>
        <dbReference type="ARBA" id="ARBA00037968"/>
    </source>
</evidence>
<dbReference type="AlphaFoldDB" id="A0A0D2BMV8"/>
<dbReference type="OrthoDB" id="6730379at2759"/>
<comment type="similarity">
    <text evidence="6">Belongs to the major facilitator superfamily. Allantoate permease family.</text>
</comment>
<keyword evidence="10" id="KW-1185">Reference proteome</keyword>
<dbReference type="HOGENOM" id="CLU_001265_0_5_1"/>
<dbReference type="InterPro" id="IPR020846">
    <property type="entry name" value="MFS_dom"/>
</dbReference>
<feature type="transmembrane region" description="Helical" evidence="7">
    <location>
        <begin position="215"/>
        <end position="235"/>
    </location>
</feature>
<evidence type="ECO:0000256" key="7">
    <source>
        <dbReference type="SAM" id="Phobius"/>
    </source>
</evidence>
<accession>A0A0D2BMV8</accession>
<gene>
    <name evidence="9" type="ORF">PV08_00470</name>
</gene>
<name>A0A0D2BMV8_9EURO</name>
<feature type="transmembrane region" description="Helical" evidence="7">
    <location>
        <begin position="348"/>
        <end position="365"/>
    </location>
</feature>
<feature type="transmembrane region" description="Helical" evidence="7">
    <location>
        <begin position="377"/>
        <end position="397"/>
    </location>
</feature>